<dbReference type="Pfam" id="PF12697">
    <property type="entry name" value="Abhydrolase_6"/>
    <property type="match status" value="1"/>
</dbReference>
<dbReference type="Gene3D" id="3.40.50.1820">
    <property type="entry name" value="alpha/beta hydrolase"/>
    <property type="match status" value="1"/>
</dbReference>
<feature type="domain" description="AB hydrolase-1" evidence="1">
    <location>
        <begin position="126"/>
        <end position="183"/>
    </location>
</feature>
<keyword evidence="4" id="KW-1185">Reference proteome</keyword>
<name>A0A0S3F4K1_9SPHN</name>
<dbReference type="Proteomes" id="UP000056968">
    <property type="component" value="Chromosome"/>
</dbReference>
<keyword evidence="3" id="KW-0378">Hydrolase</keyword>
<evidence type="ECO:0000259" key="1">
    <source>
        <dbReference type="Pfam" id="PF00561"/>
    </source>
</evidence>
<dbReference type="InterPro" id="IPR000073">
    <property type="entry name" value="AB_hydrolase_1"/>
</dbReference>
<dbReference type="InterPro" id="IPR029058">
    <property type="entry name" value="AB_hydrolase_fold"/>
</dbReference>
<dbReference type="STRING" id="1332080.ATN00_14130"/>
<gene>
    <name evidence="3" type="ORF">ATN00_14130</name>
</gene>
<evidence type="ECO:0000313" key="4">
    <source>
        <dbReference type="Proteomes" id="UP000056968"/>
    </source>
</evidence>
<accession>A0A0S3F4K1</accession>
<sequence>MTSCATQTLFLPGAGGSASFWKPVADLAGLDGVFFGWPGLGDEPANPQVNGLDDLVDMVLDHVREPVNIVAQSMGGLIAIGLALARPMMVKRLVLVVTSGGVPVADLGGSDWRADYFAAYPGAASWIAHPTEDLSDRIPSIDAAALLIWGDNDPISPIAVGERLSALFPNAQLCVIPGADHDLAQTHAEIVANMIERHLSAAM</sequence>
<proteinExistence type="predicted"/>
<feature type="domain" description="AB hydrolase-1" evidence="2">
    <location>
        <begin position="9"/>
        <end position="124"/>
    </location>
</feature>
<evidence type="ECO:0000259" key="2">
    <source>
        <dbReference type="Pfam" id="PF12697"/>
    </source>
</evidence>
<dbReference type="OrthoDB" id="7958481at2"/>
<dbReference type="PANTHER" id="PTHR43689">
    <property type="entry name" value="HYDROLASE"/>
    <property type="match status" value="1"/>
</dbReference>
<organism evidence="3 4">
    <name type="scientific">Sphingobium baderi</name>
    <dbReference type="NCBI Taxonomy" id="1332080"/>
    <lineage>
        <taxon>Bacteria</taxon>
        <taxon>Pseudomonadati</taxon>
        <taxon>Pseudomonadota</taxon>
        <taxon>Alphaproteobacteria</taxon>
        <taxon>Sphingomonadales</taxon>
        <taxon>Sphingomonadaceae</taxon>
        <taxon>Sphingobium</taxon>
    </lineage>
</organism>
<dbReference type="GO" id="GO:0016787">
    <property type="term" value="F:hydrolase activity"/>
    <property type="evidence" value="ECO:0007669"/>
    <property type="project" value="UniProtKB-KW"/>
</dbReference>
<dbReference type="Pfam" id="PF00561">
    <property type="entry name" value="Abhydrolase_1"/>
    <property type="match status" value="1"/>
</dbReference>
<protein>
    <submittedName>
        <fullName evidence="3">Alpha/beta hydrolase</fullName>
    </submittedName>
</protein>
<dbReference type="SUPFAM" id="SSF53474">
    <property type="entry name" value="alpha/beta-Hydrolases"/>
    <property type="match status" value="1"/>
</dbReference>
<dbReference type="EMBL" id="CP013264">
    <property type="protein sequence ID" value="ALR22649.1"/>
    <property type="molecule type" value="Genomic_DNA"/>
</dbReference>
<dbReference type="PANTHER" id="PTHR43689:SF8">
    <property type="entry name" value="ALPHA_BETA-HYDROLASES SUPERFAMILY PROTEIN"/>
    <property type="match status" value="1"/>
</dbReference>
<dbReference type="KEGG" id="sbd:ATN00_14130"/>
<reference evidence="3 4" key="1">
    <citation type="submission" date="2015-11" db="EMBL/GenBank/DDBJ databases">
        <title>A Two-component Flavoprotein Monooxygenase System MeaXY Responsible for para-Hydroxylation of 2-Methyl-6-ethylaniline and 2,6-Diethylaniline in Sphingobium baderi DE-13.</title>
        <authorList>
            <person name="Cheng M."/>
            <person name="Meng Q."/>
            <person name="Yang Y."/>
            <person name="Chu C."/>
            <person name="Yan X."/>
            <person name="He J."/>
            <person name="Li S."/>
        </authorList>
    </citation>
    <scope>NUCLEOTIDE SEQUENCE [LARGE SCALE GENOMIC DNA]</scope>
    <source>
        <strain evidence="3 4">DE-13</strain>
    </source>
</reference>
<dbReference type="AlphaFoldDB" id="A0A0S3F4K1"/>
<evidence type="ECO:0000313" key="3">
    <source>
        <dbReference type="EMBL" id="ALR22649.1"/>
    </source>
</evidence>